<feature type="region of interest" description="Disordered" evidence="10">
    <location>
        <begin position="1"/>
        <end position="33"/>
    </location>
</feature>
<dbReference type="GO" id="GO:0005524">
    <property type="term" value="F:ATP binding"/>
    <property type="evidence" value="ECO:0007669"/>
    <property type="project" value="UniProtKB-UniRule"/>
</dbReference>
<proteinExistence type="predicted"/>
<dbReference type="PROSITE" id="PS50901">
    <property type="entry name" value="FTSK"/>
    <property type="match status" value="3"/>
</dbReference>
<dbReference type="NCBIfam" id="TIGR03925">
    <property type="entry name" value="T7SS_EccC_b"/>
    <property type="match status" value="1"/>
</dbReference>
<dbReference type="Gene3D" id="3.40.50.300">
    <property type="entry name" value="P-loop containing nucleotide triphosphate hydrolases"/>
    <property type="match status" value="4"/>
</dbReference>
<evidence type="ECO:0000256" key="1">
    <source>
        <dbReference type="ARBA" id="ARBA00004651"/>
    </source>
</evidence>
<evidence type="ECO:0000256" key="11">
    <source>
        <dbReference type="SAM" id="Phobius"/>
    </source>
</evidence>
<reference evidence="13 14" key="1">
    <citation type="submission" date="2018-03" db="EMBL/GenBank/DDBJ databases">
        <title>Genome assembly of novel Miniimonas species PCH200.</title>
        <authorList>
            <person name="Thakur V."/>
            <person name="Kumar V."/>
            <person name="Singh D."/>
        </authorList>
    </citation>
    <scope>NUCLEOTIDE SEQUENCE [LARGE SCALE GENOMIC DNA]</scope>
    <source>
        <strain evidence="13 14">PCH200</strain>
    </source>
</reference>
<dbReference type="InterPro" id="IPR002543">
    <property type="entry name" value="FtsK_dom"/>
</dbReference>
<dbReference type="PROSITE" id="PS00675">
    <property type="entry name" value="SIGMA54_INTERACT_1"/>
    <property type="match status" value="1"/>
</dbReference>
<keyword evidence="5 9" id="KW-0547">Nucleotide-binding</keyword>
<dbReference type="EMBL" id="PYHR01000002">
    <property type="protein sequence ID" value="PWD50529.1"/>
    <property type="molecule type" value="Genomic_DNA"/>
</dbReference>
<dbReference type="InterPro" id="IPR023836">
    <property type="entry name" value="EccCa-like_Actinobacteria"/>
</dbReference>
<feature type="transmembrane region" description="Helical" evidence="11">
    <location>
        <begin position="67"/>
        <end position="86"/>
    </location>
</feature>
<evidence type="ECO:0000256" key="5">
    <source>
        <dbReference type="ARBA" id="ARBA00022741"/>
    </source>
</evidence>
<feature type="domain" description="FtsK" evidence="12">
    <location>
        <begin position="1118"/>
        <end position="1302"/>
    </location>
</feature>
<dbReference type="PANTHER" id="PTHR22683">
    <property type="entry name" value="SPORULATION PROTEIN RELATED"/>
    <property type="match status" value="1"/>
</dbReference>
<evidence type="ECO:0000256" key="4">
    <source>
        <dbReference type="ARBA" id="ARBA00022737"/>
    </source>
</evidence>
<evidence type="ECO:0000256" key="8">
    <source>
        <dbReference type="ARBA" id="ARBA00023136"/>
    </source>
</evidence>
<feature type="domain" description="FtsK" evidence="12">
    <location>
        <begin position="456"/>
        <end position="657"/>
    </location>
</feature>
<accession>A0A2U1ZU71</accession>
<dbReference type="Pfam" id="PF01580">
    <property type="entry name" value="FtsK_SpoIIIE"/>
    <property type="match status" value="3"/>
</dbReference>
<keyword evidence="3 11" id="KW-0812">Transmembrane</keyword>
<dbReference type="SMART" id="SM00382">
    <property type="entry name" value="AAA"/>
    <property type="match status" value="3"/>
</dbReference>
<evidence type="ECO:0000256" key="10">
    <source>
        <dbReference type="SAM" id="MobiDB-lite"/>
    </source>
</evidence>
<comment type="subcellular location">
    <subcellularLocation>
        <location evidence="1">Cell membrane</location>
        <topology evidence="1">Multi-pass membrane protein</topology>
    </subcellularLocation>
</comment>
<dbReference type="OrthoDB" id="9807790at2"/>
<keyword evidence="4" id="KW-0677">Repeat</keyword>
<dbReference type="NCBIfam" id="TIGR03924">
    <property type="entry name" value="T7SS_EccC_a"/>
    <property type="match status" value="1"/>
</dbReference>
<dbReference type="GO" id="GO:0005886">
    <property type="term" value="C:plasma membrane"/>
    <property type="evidence" value="ECO:0007669"/>
    <property type="project" value="UniProtKB-SubCell"/>
</dbReference>
<dbReference type="PANTHER" id="PTHR22683:SF1">
    <property type="entry name" value="TYPE VII SECRETION SYSTEM PROTEIN ESSC"/>
    <property type="match status" value="1"/>
</dbReference>
<evidence type="ECO:0000313" key="13">
    <source>
        <dbReference type="EMBL" id="PWD50529.1"/>
    </source>
</evidence>
<name>A0A2U1ZU71_9MICO</name>
<evidence type="ECO:0000256" key="2">
    <source>
        <dbReference type="ARBA" id="ARBA00022475"/>
    </source>
</evidence>
<evidence type="ECO:0000259" key="12">
    <source>
        <dbReference type="PROSITE" id="PS50901"/>
    </source>
</evidence>
<dbReference type="RefSeq" id="WP_109228910.1">
    <property type="nucleotide sequence ID" value="NZ_PYHR01000002.1"/>
</dbReference>
<gene>
    <name evidence="13" type="ORF">C8046_07575</name>
</gene>
<dbReference type="InterPro" id="IPR027417">
    <property type="entry name" value="P-loop_NTPase"/>
</dbReference>
<dbReference type="GO" id="GO:0003677">
    <property type="term" value="F:DNA binding"/>
    <property type="evidence" value="ECO:0007669"/>
    <property type="project" value="InterPro"/>
</dbReference>
<organism evidence="13 14">
    <name type="scientific">Serinibacter arcticus</name>
    <dbReference type="NCBI Taxonomy" id="1655435"/>
    <lineage>
        <taxon>Bacteria</taxon>
        <taxon>Bacillati</taxon>
        <taxon>Actinomycetota</taxon>
        <taxon>Actinomycetes</taxon>
        <taxon>Micrococcales</taxon>
        <taxon>Beutenbergiaceae</taxon>
        <taxon>Serinibacter</taxon>
    </lineage>
</organism>
<feature type="domain" description="FtsK" evidence="12">
    <location>
        <begin position="812"/>
        <end position="1005"/>
    </location>
</feature>
<dbReference type="InterPro" id="IPR025662">
    <property type="entry name" value="Sigma_54_int_dom_ATP-bd_1"/>
</dbReference>
<dbReference type="InterPro" id="IPR003593">
    <property type="entry name" value="AAA+_ATPase"/>
</dbReference>
<feature type="binding site" evidence="9">
    <location>
        <begin position="1135"/>
        <end position="1142"/>
    </location>
    <ligand>
        <name>ATP</name>
        <dbReference type="ChEBI" id="CHEBI:30616"/>
    </ligand>
</feature>
<keyword evidence="14" id="KW-1185">Reference proteome</keyword>
<sequence length="1338" mass="143574">MSVETGRVEAPAVPSGTIELQAPPDLVKPEGGSSTAMTIMPVMGSVGSIAVISLGAGGSGGVSTTRILMGGFILVASLGFVVVNLLRQRSMHRAAVTGSRREYLAYLAGLREDVRDAAAKQRRNAEWHMPSPTALAVVAEEGTRVWERRAGEPDLLHVRIGTSQAPLCVTIDEAEPAPNAQPDPVAASAAHRFVTTHSVQTDLPARIDLMSSSRVEVAGDDEPSRALVRAMLCHLATFASPADVRIAVLASPENLAAWEWVKWLPHAWSPTQNDGAGHVRVIGSDPAEILRLLPLGERGPFSLAAEQALPHVVLVTDGVRLPATHGLAREGGLQGVTVLDLPQEWGEIADVHHTRLLLQPTADGETSRVSVVRYGVEPRTGEADTLSVAGAEATARRLIRGGLPTEDESGPRTVTSAELVDLLGVGDVRDFTPAIGWRPRSRRDRLRVPIGMTSHGAPIHLDIKESAEEGMGPHGLIIGATGSGKSEVLRTLVLALAMTHSSEDLNFVLVDFKGGATFAGMADMPHVSAIITNLGEELSLVDRMQDALQGEMTRRQELLRSAGNFTNVGEYTKARKEGRTDLPPLPALLIVCDEFSELLSAKPEFTDLFVAIGRLGRSLQMHLLLSSQRLEEGRLRGLESHLSYRIGLKTFSAAESRTVLGVTDAYTLPSVPGMGYLKPDTTSLIQFRAAYVSGPPPRRRRRRRRTAGDVTLTPFTAAPVEAQRVVEVEPEEVGDADAGRATFDIAVRRMKDQGPEAHQVWLPPLEVPLTFDELAPDLVVEPGRGLHSPGWRAAGDMVVPLGLVDRPLEQRRETLTISLAGAGGHVGVVGAPRSGKSTMLRSIVTGVALTHTPQEAQFYILDFGGGTFTPFRDLPHVASVTGRSEPDIVRRTVAEVTSIVNAREKYFRDKGIDTVETYRSRRTPGDPTGIDDGYGDVFLVVDGWTTLRSEFDDVEPLIQALAGRGLTFGLHVLLGTGRWMDLRSQMKDVVGTRLELRLGDSLDSEVDRKVAQAVPANRPGRGLMPSKHHMLGALPRIDGDPRPGTLGAGVSDLVQTIASAWDGPAGPKLRLLPEMLTLEELREEAGVPASGAAGEAGPDGEATVGDRRLLLGIDESALAPVAFDAAAEPHVLLLGDSGAGKTSFLRGLVHEVMRTRTPKEAQFVVLDYRRALLGEIPDDYLNGYYTGHEQATSSLQGLAQFLRTRLPGPDVTPAELRARSWWKGPDVFLLVDDYDLVATSAGNPLTAMTPLFAQAADLGLHVAITRRVGGASRALYDPVIQPLRDLAVPTILLSGNPDEGALLGRVRPRLAVPGRAQIVTRDEGLRVAQLAYHPPAHL</sequence>
<comment type="caution">
    <text evidence="13">The sequence shown here is derived from an EMBL/GenBank/DDBJ whole genome shotgun (WGS) entry which is preliminary data.</text>
</comment>
<dbReference type="InterPro" id="IPR023837">
    <property type="entry name" value="EccCb-like_Actinobacteria"/>
</dbReference>
<protein>
    <submittedName>
        <fullName evidence="13">Type VII secretion protein EccC</fullName>
    </submittedName>
</protein>
<feature type="binding site" evidence="9">
    <location>
        <begin position="479"/>
        <end position="486"/>
    </location>
    <ligand>
        <name>ATP</name>
        <dbReference type="ChEBI" id="CHEBI:30616"/>
    </ligand>
</feature>
<dbReference type="InterPro" id="IPR050206">
    <property type="entry name" value="FtsK/SpoIIIE/SftA"/>
</dbReference>
<evidence type="ECO:0000256" key="6">
    <source>
        <dbReference type="ARBA" id="ARBA00022840"/>
    </source>
</evidence>
<evidence type="ECO:0000313" key="14">
    <source>
        <dbReference type="Proteomes" id="UP000245166"/>
    </source>
</evidence>
<keyword evidence="6 9" id="KW-0067">ATP-binding</keyword>
<dbReference type="Proteomes" id="UP000245166">
    <property type="component" value="Unassembled WGS sequence"/>
</dbReference>
<keyword evidence="2" id="KW-1003">Cell membrane</keyword>
<feature type="binding site" evidence="9">
    <location>
        <begin position="830"/>
        <end position="837"/>
    </location>
    <ligand>
        <name>ATP</name>
        <dbReference type="ChEBI" id="CHEBI:30616"/>
    </ligand>
</feature>
<dbReference type="SUPFAM" id="SSF52540">
    <property type="entry name" value="P-loop containing nucleoside triphosphate hydrolases"/>
    <property type="match status" value="3"/>
</dbReference>
<keyword evidence="7 11" id="KW-1133">Transmembrane helix</keyword>
<evidence type="ECO:0000256" key="3">
    <source>
        <dbReference type="ARBA" id="ARBA00022692"/>
    </source>
</evidence>
<evidence type="ECO:0000256" key="9">
    <source>
        <dbReference type="PROSITE-ProRule" id="PRU00289"/>
    </source>
</evidence>
<evidence type="ECO:0000256" key="7">
    <source>
        <dbReference type="ARBA" id="ARBA00022989"/>
    </source>
</evidence>
<keyword evidence="8 11" id="KW-0472">Membrane</keyword>
<feature type="transmembrane region" description="Helical" evidence="11">
    <location>
        <begin position="36"/>
        <end position="55"/>
    </location>
</feature>